<dbReference type="Proteomes" id="UP001194746">
    <property type="component" value="Unassembled WGS sequence"/>
</dbReference>
<feature type="region of interest" description="Disordered" evidence="5">
    <location>
        <begin position="236"/>
        <end position="321"/>
    </location>
</feature>
<dbReference type="PROSITE" id="PS51518">
    <property type="entry name" value="SGF29_C"/>
    <property type="match status" value="1"/>
</dbReference>
<dbReference type="InterPro" id="IPR047287">
    <property type="entry name" value="Tudor_SGF29_rpt2"/>
</dbReference>
<keyword evidence="4" id="KW-0539">Nucleus</keyword>
<dbReference type="PANTHER" id="PTHR21539">
    <property type="entry name" value="SAGA-ASSOCIATED FACTOR 29"/>
    <property type="match status" value="1"/>
</dbReference>
<dbReference type="GO" id="GO:0005634">
    <property type="term" value="C:nucleus"/>
    <property type="evidence" value="ECO:0007669"/>
    <property type="project" value="UniProtKB-SubCell"/>
</dbReference>
<dbReference type="PANTHER" id="PTHR21539:SF0">
    <property type="entry name" value="SAGA-ASSOCIATED FACTOR 29"/>
    <property type="match status" value="1"/>
</dbReference>
<reference evidence="7" key="1">
    <citation type="journal article" date="2019" name="Beilstein J. Org. Chem.">
        <title>Nanangenines: drimane sesquiterpenoids as the dominant metabolite cohort of a novel Australian fungus, Aspergillus nanangensis.</title>
        <authorList>
            <person name="Lacey H.J."/>
            <person name="Gilchrist C.L.M."/>
            <person name="Crombie A."/>
            <person name="Kalaitzis J.A."/>
            <person name="Vuong D."/>
            <person name="Rutledge P.J."/>
            <person name="Turner P."/>
            <person name="Pitt J.I."/>
            <person name="Lacey E."/>
            <person name="Chooi Y.H."/>
            <person name="Piggott A.M."/>
        </authorList>
    </citation>
    <scope>NUCLEOTIDE SEQUENCE</scope>
    <source>
        <strain evidence="7">MST-FP2251</strain>
    </source>
</reference>
<dbReference type="FunFam" id="2.30.30.140:FF:000055">
    <property type="entry name" value="SAGA complex component"/>
    <property type="match status" value="1"/>
</dbReference>
<dbReference type="CDD" id="cd20393">
    <property type="entry name" value="Tudor_SGF29_rpt1"/>
    <property type="match status" value="1"/>
</dbReference>
<feature type="region of interest" description="Disordered" evidence="5">
    <location>
        <begin position="26"/>
        <end position="73"/>
    </location>
</feature>
<feature type="compositionally biased region" description="Polar residues" evidence="5">
    <location>
        <begin position="92"/>
        <end position="103"/>
    </location>
</feature>
<dbReference type="InterPro" id="IPR037802">
    <property type="entry name" value="SGF29"/>
</dbReference>
<comment type="caution">
    <text evidence="7">The sequence shown here is derived from an EMBL/GenBank/DDBJ whole genome shotgun (WGS) entry which is preliminary data.</text>
</comment>
<name>A0AAD4GRA6_ASPNN</name>
<evidence type="ECO:0000313" key="7">
    <source>
        <dbReference type="EMBL" id="KAF9886331.1"/>
    </source>
</evidence>
<evidence type="ECO:0000256" key="4">
    <source>
        <dbReference type="ARBA" id="ARBA00023242"/>
    </source>
</evidence>
<evidence type="ECO:0000256" key="2">
    <source>
        <dbReference type="ARBA" id="ARBA00023015"/>
    </source>
</evidence>
<evidence type="ECO:0000313" key="8">
    <source>
        <dbReference type="Proteomes" id="UP001194746"/>
    </source>
</evidence>
<feature type="compositionally biased region" description="Low complexity" evidence="5">
    <location>
        <begin position="26"/>
        <end position="52"/>
    </location>
</feature>
<accession>A0AAD4GRA6</accession>
<keyword evidence="2" id="KW-0805">Transcription regulation</keyword>
<evidence type="ECO:0000256" key="1">
    <source>
        <dbReference type="ARBA" id="ARBA00004123"/>
    </source>
</evidence>
<dbReference type="EMBL" id="VCAU01000079">
    <property type="protein sequence ID" value="KAF9886331.1"/>
    <property type="molecule type" value="Genomic_DNA"/>
</dbReference>
<feature type="compositionally biased region" description="Low complexity" evidence="5">
    <location>
        <begin position="284"/>
        <end position="295"/>
    </location>
</feature>
<sequence>MDPANQRVPPWPAKRLPDALLRRSAPSIPSLLSPPVTASSSSSGSSAPVAPSDNPPLQQLPLRHGAAQGTRSAKPTLVHAFEWEAFNNAKNLDVTATSPGNSNAPPPFQQKKAPQPAGIADYYLPNMSRNRPRGPPAPRDNGLAANEETDMWNKFLQDLRKAKEKNDKQKALADQISALNEKIGREGGKPSLTEHNQLDTLYRQMSKLCDEERAILQDEPSDVIKNLGILTALRQASEAEAPQNRATALSKSRKKRNEFDGSATDSPGPSASISDKASRGKGGVQRSASVSSAQAREGRESRDSVMVKVEEGAEGTKGTLAERSGQLTIGAEVVFKHNKKQQGVEGEGIQCIIKSISGDGTKKRYDVQDPEPNENGEQGAVYKTTAASLIPIPQVGSPLPSFSVGKYVLARYPDTTTFYKAEVMGSRKDVFRLKFEGEEDDKEMEVDRRFVLDIPGK</sequence>
<dbReference type="InterPro" id="IPR010750">
    <property type="entry name" value="SGF29_tudor-like_dom"/>
</dbReference>
<evidence type="ECO:0000256" key="5">
    <source>
        <dbReference type="SAM" id="MobiDB-lite"/>
    </source>
</evidence>
<dbReference type="GO" id="GO:0000124">
    <property type="term" value="C:SAGA complex"/>
    <property type="evidence" value="ECO:0007669"/>
    <property type="project" value="InterPro"/>
</dbReference>
<reference evidence="7" key="2">
    <citation type="submission" date="2020-02" db="EMBL/GenBank/DDBJ databases">
        <authorList>
            <person name="Gilchrist C.L.M."/>
            <person name="Chooi Y.-H."/>
        </authorList>
    </citation>
    <scope>NUCLEOTIDE SEQUENCE</scope>
    <source>
        <strain evidence="7">MST-FP2251</strain>
    </source>
</reference>
<proteinExistence type="predicted"/>
<dbReference type="AlphaFoldDB" id="A0AAD4GRA6"/>
<feature type="compositionally biased region" description="Polar residues" evidence="5">
    <location>
        <begin position="263"/>
        <end position="275"/>
    </location>
</feature>
<dbReference type="CDD" id="cd20394">
    <property type="entry name" value="Tudor_SGF29_rpt2"/>
    <property type="match status" value="1"/>
</dbReference>
<feature type="domain" description="SGF29 C-terminal" evidence="6">
    <location>
        <begin position="323"/>
        <end position="457"/>
    </location>
</feature>
<gene>
    <name evidence="7" type="primary">SGF29</name>
    <name evidence="7" type="ORF">FE257_011590</name>
</gene>
<dbReference type="Pfam" id="PF07039">
    <property type="entry name" value="SGF29_Tudor"/>
    <property type="match status" value="1"/>
</dbReference>
<organism evidence="7 8">
    <name type="scientific">Aspergillus nanangensis</name>
    <dbReference type="NCBI Taxonomy" id="2582783"/>
    <lineage>
        <taxon>Eukaryota</taxon>
        <taxon>Fungi</taxon>
        <taxon>Dikarya</taxon>
        <taxon>Ascomycota</taxon>
        <taxon>Pezizomycotina</taxon>
        <taxon>Eurotiomycetes</taxon>
        <taxon>Eurotiomycetidae</taxon>
        <taxon>Eurotiales</taxon>
        <taxon>Aspergillaceae</taxon>
        <taxon>Aspergillus</taxon>
        <taxon>Aspergillus subgen. Circumdati</taxon>
    </lineage>
</organism>
<evidence type="ECO:0000259" key="6">
    <source>
        <dbReference type="PROSITE" id="PS51518"/>
    </source>
</evidence>
<keyword evidence="8" id="KW-1185">Reference proteome</keyword>
<feature type="compositionally biased region" description="Basic and acidic residues" evidence="5">
    <location>
        <begin position="296"/>
        <end position="311"/>
    </location>
</feature>
<dbReference type="Gene3D" id="2.30.30.140">
    <property type="match status" value="1"/>
</dbReference>
<evidence type="ECO:0000256" key="3">
    <source>
        <dbReference type="ARBA" id="ARBA00023163"/>
    </source>
</evidence>
<feature type="region of interest" description="Disordered" evidence="5">
    <location>
        <begin position="92"/>
        <end position="146"/>
    </location>
</feature>
<dbReference type="InterPro" id="IPR047288">
    <property type="entry name" value="Tudor_SGF29_rpt1"/>
</dbReference>
<keyword evidence="3" id="KW-0804">Transcription</keyword>
<protein>
    <submittedName>
        <fullName evidence="7">SAGA HAT/Core module component</fullName>
    </submittedName>
</protein>
<comment type="subcellular location">
    <subcellularLocation>
        <location evidence="1">Nucleus</location>
    </subcellularLocation>
</comment>